<name>F0XUR3_GROCL</name>
<dbReference type="RefSeq" id="XP_014168393.1">
    <property type="nucleotide sequence ID" value="XM_014312918.1"/>
</dbReference>
<protein>
    <submittedName>
        <fullName evidence="2">Uncharacterized protein</fullName>
    </submittedName>
</protein>
<reference evidence="2 3" key="1">
    <citation type="journal article" date="2011" name="Proc. Natl. Acad. Sci. U.S.A.">
        <title>Genome and transcriptome analyses of the mountain pine beetle-fungal symbiont Grosmannia clavigera, a lodgepole pine pathogen.</title>
        <authorList>
            <person name="DiGuistini S."/>
            <person name="Wang Y."/>
            <person name="Liao N.Y."/>
            <person name="Taylor G."/>
            <person name="Tanguay P."/>
            <person name="Feau N."/>
            <person name="Henrissat B."/>
            <person name="Chan S.K."/>
            <person name="Hesse-Orce U."/>
            <person name="Alamouti S.M."/>
            <person name="Tsui C.K.M."/>
            <person name="Docking R.T."/>
            <person name="Levasseur A."/>
            <person name="Haridas S."/>
            <person name="Robertson G."/>
            <person name="Birol I."/>
            <person name="Holt R.A."/>
            <person name="Marra M.A."/>
            <person name="Hamelin R.C."/>
            <person name="Hirst M."/>
            <person name="Jones S.J.M."/>
            <person name="Bohlmann J."/>
            <person name="Breuil C."/>
        </authorList>
    </citation>
    <scope>NUCLEOTIDE SEQUENCE [LARGE SCALE GENOMIC DNA]</scope>
    <source>
        <strain evidence="3">kw1407 / UAMH 11150</strain>
    </source>
</reference>
<keyword evidence="3" id="KW-1185">Reference proteome</keyword>
<dbReference type="EMBL" id="GL630006">
    <property type="protein sequence ID" value="EFW98910.1"/>
    <property type="molecule type" value="Genomic_DNA"/>
</dbReference>
<dbReference type="GeneID" id="25978009"/>
<dbReference type="Proteomes" id="UP000007796">
    <property type="component" value="Unassembled WGS sequence"/>
</dbReference>
<dbReference type="eggNOG" id="ENOG502SWGH">
    <property type="taxonomic scope" value="Eukaryota"/>
</dbReference>
<dbReference type="AlphaFoldDB" id="F0XUR3"/>
<dbReference type="HOGENOM" id="CLU_459402_0_0_1"/>
<feature type="compositionally biased region" description="Low complexity" evidence="1">
    <location>
        <begin position="427"/>
        <end position="451"/>
    </location>
</feature>
<accession>F0XUR3</accession>
<evidence type="ECO:0000313" key="2">
    <source>
        <dbReference type="EMBL" id="EFW98910.1"/>
    </source>
</evidence>
<feature type="compositionally biased region" description="Low complexity" evidence="1">
    <location>
        <begin position="95"/>
        <end position="104"/>
    </location>
</feature>
<feature type="region of interest" description="Disordered" evidence="1">
    <location>
        <begin position="87"/>
        <end position="114"/>
    </location>
</feature>
<dbReference type="STRING" id="655863.F0XUR3"/>
<proteinExistence type="predicted"/>
<organism evidence="3">
    <name type="scientific">Grosmannia clavigera (strain kw1407 / UAMH 11150)</name>
    <name type="common">Blue stain fungus</name>
    <name type="synonym">Graphiocladiella clavigera</name>
    <dbReference type="NCBI Taxonomy" id="655863"/>
    <lineage>
        <taxon>Eukaryota</taxon>
        <taxon>Fungi</taxon>
        <taxon>Dikarya</taxon>
        <taxon>Ascomycota</taxon>
        <taxon>Pezizomycotina</taxon>
        <taxon>Sordariomycetes</taxon>
        <taxon>Sordariomycetidae</taxon>
        <taxon>Ophiostomatales</taxon>
        <taxon>Ophiostomataceae</taxon>
        <taxon>Leptographium</taxon>
    </lineage>
</organism>
<sequence length="494" mass="51550">MAASRPTNYDTLENTVNDVLIHIGKTIRAQTKNGRRTVALTSATKIHEANNTFNATLDVIEADIFRAKATLRRDLELLRAQKNTATVAAASKSEPAPSVAVQQAPPAPMDVDLEEPPSTAVKIKTEPRSSSVASSGQAAMAPFPNMELDSPIAVTTALPVIPAAAAAAAAANPPVAKLPIVKKESPPQTMKPVPTPAVNKPVVAGPVGAIKAPAKKSSPVMISKVPSPANPRSTASPAAAKVPSPVLLKSAAVSPVLIKESPQLSPATVNRAISLSSSSSPIMITSPVMTKKAAAISPAVKVAVPGKQAIPQTTAPSQSHATAPALATVTAVPIVPPRAKTEDMNMDALLDFDGPAHSNEQENHDLGFTDMQFTLLQIPVQPPQPPVQDDSEFDVEKFAADAMQDLMSDLSGQPSTARPQPQPQPQPQQQQSTQPRTNELAAGTDAAAATDNGDDLFKFIDGADDLLGEDPTTNFDELYMGGSDSNDIDSYFDS</sequence>
<feature type="region of interest" description="Disordered" evidence="1">
    <location>
        <begin position="409"/>
        <end position="494"/>
    </location>
</feature>
<evidence type="ECO:0000313" key="3">
    <source>
        <dbReference type="Proteomes" id="UP000007796"/>
    </source>
</evidence>
<dbReference type="OrthoDB" id="5409998at2759"/>
<gene>
    <name evidence="2" type="ORF">CMQ_4762</name>
</gene>
<evidence type="ECO:0000256" key="1">
    <source>
        <dbReference type="SAM" id="MobiDB-lite"/>
    </source>
</evidence>
<dbReference type="InParanoid" id="F0XUR3"/>
<feature type="region of interest" description="Disordered" evidence="1">
    <location>
        <begin position="220"/>
        <end position="241"/>
    </location>
</feature>